<comment type="caution">
    <text evidence="8">The sequence shown here is derived from an EMBL/GenBank/DDBJ whole genome shotgun (WGS) entry which is preliminary data.</text>
</comment>
<keyword evidence="5 6" id="KW-0472">Membrane</keyword>
<dbReference type="Proteomes" id="UP001143463">
    <property type="component" value="Unassembled WGS sequence"/>
</dbReference>
<feature type="transmembrane region" description="Helical" evidence="6">
    <location>
        <begin position="83"/>
        <end position="104"/>
    </location>
</feature>
<keyword evidence="2" id="KW-1003">Cell membrane</keyword>
<dbReference type="PANTHER" id="PTHR43124">
    <property type="entry name" value="PURINE EFFLUX PUMP PBUE"/>
    <property type="match status" value="1"/>
</dbReference>
<evidence type="ECO:0000256" key="5">
    <source>
        <dbReference type="ARBA" id="ARBA00023136"/>
    </source>
</evidence>
<sequence>MATTGDAVPARTRVRMPREIWVLVVAAFVVAIGFGIVAPALPAFARTFDVGVAAASAVISLFAAFRLAFAPVSGRLVGRFGELRVYTVGLVIAAASVGLTAAAQSYWQLLLFRGVGGIGSTMFTVSAISLLVRLAPPEARGRASGMWATGFLLGNIAGPLAGGGLIAVSLRAPFLVYAAALLCAMLVSVPLLRGRTGDRAGTDPAEAAATFPTAIRHPAYRAALVASFANGWTVFGVRVALVPLFVVEALRQSETWAGFALAVFAAGNAATLLVSGRLADRRGRKPPVLAGLVVSAIATGLLGFAPSSGLFLALSLVAGVGSGLVNPPMTAAVADVIGSRARGGTVLAGFQMAADVGAIVGPLAAGAVAQAAGFGLAFALTGVVSIIALGFWLRAPETLPRPHDHCDATAETVAGERAVGAE</sequence>
<gene>
    <name evidence="8" type="ORF">GCM10017577_40680</name>
</gene>
<reference evidence="8" key="1">
    <citation type="journal article" date="2014" name="Int. J. Syst. Evol. Microbiol.">
        <title>Complete genome sequence of Corynebacterium casei LMG S-19264T (=DSM 44701T), isolated from a smear-ripened cheese.</title>
        <authorList>
            <consortium name="US DOE Joint Genome Institute (JGI-PGF)"/>
            <person name="Walter F."/>
            <person name="Albersmeier A."/>
            <person name="Kalinowski J."/>
            <person name="Ruckert C."/>
        </authorList>
    </citation>
    <scope>NUCLEOTIDE SEQUENCE</scope>
    <source>
        <strain evidence="8">VKM Ac-1069</strain>
    </source>
</reference>
<dbReference type="InterPro" id="IPR005828">
    <property type="entry name" value="MFS_sugar_transport-like"/>
</dbReference>
<feature type="transmembrane region" description="Helical" evidence="6">
    <location>
        <begin position="287"/>
        <end position="305"/>
    </location>
</feature>
<evidence type="ECO:0000256" key="6">
    <source>
        <dbReference type="SAM" id="Phobius"/>
    </source>
</evidence>
<feature type="transmembrane region" description="Helical" evidence="6">
    <location>
        <begin position="50"/>
        <end position="71"/>
    </location>
</feature>
<dbReference type="PANTHER" id="PTHR43124:SF3">
    <property type="entry name" value="CHLORAMPHENICOL EFFLUX PUMP RV0191"/>
    <property type="match status" value="1"/>
</dbReference>
<feature type="transmembrane region" description="Helical" evidence="6">
    <location>
        <begin position="222"/>
        <end position="244"/>
    </location>
</feature>
<dbReference type="PRINTS" id="PR01035">
    <property type="entry name" value="TCRTETA"/>
</dbReference>
<dbReference type="EMBL" id="BSFQ01000017">
    <property type="protein sequence ID" value="GLL12926.1"/>
    <property type="molecule type" value="Genomic_DNA"/>
</dbReference>
<evidence type="ECO:0000256" key="2">
    <source>
        <dbReference type="ARBA" id="ARBA00022475"/>
    </source>
</evidence>
<feature type="domain" description="Major facilitator superfamily (MFS) profile" evidence="7">
    <location>
        <begin position="19"/>
        <end position="400"/>
    </location>
</feature>
<dbReference type="AlphaFoldDB" id="A0A9W6NXR2"/>
<evidence type="ECO:0000256" key="1">
    <source>
        <dbReference type="ARBA" id="ARBA00004651"/>
    </source>
</evidence>
<dbReference type="InterPro" id="IPR050189">
    <property type="entry name" value="MFS_Efflux_Transporters"/>
</dbReference>
<feature type="transmembrane region" description="Helical" evidence="6">
    <location>
        <begin position="256"/>
        <end position="275"/>
    </location>
</feature>
<evidence type="ECO:0000256" key="3">
    <source>
        <dbReference type="ARBA" id="ARBA00022692"/>
    </source>
</evidence>
<dbReference type="InterPro" id="IPR020846">
    <property type="entry name" value="MFS_dom"/>
</dbReference>
<accession>A0A9W6NXR2</accession>
<feature type="transmembrane region" description="Helical" evidence="6">
    <location>
        <begin position="174"/>
        <end position="192"/>
    </location>
</feature>
<dbReference type="Pfam" id="PF07690">
    <property type="entry name" value="MFS_1"/>
    <property type="match status" value="1"/>
</dbReference>
<organism evidence="8 9">
    <name type="scientific">Pseudonocardia halophobica</name>
    <dbReference type="NCBI Taxonomy" id="29401"/>
    <lineage>
        <taxon>Bacteria</taxon>
        <taxon>Bacillati</taxon>
        <taxon>Actinomycetota</taxon>
        <taxon>Actinomycetes</taxon>
        <taxon>Pseudonocardiales</taxon>
        <taxon>Pseudonocardiaceae</taxon>
        <taxon>Pseudonocardia</taxon>
    </lineage>
</organism>
<feature type="transmembrane region" description="Helical" evidence="6">
    <location>
        <begin position="371"/>
        <end position="393"/>
    </location>
</feature>
<dbReference type="Gene3D" id="1.20.1720.10">
    <property type="entry name" value="Multidrug resistance protein D"/>
    <property type="match status" value="1"/>
</dbReference>
<dbReference type="GO" id="GO:0005886">
    <property type="term" value="C:plasma membrane"/>
    <property type="evidence" value="ECO:0007669"/>
    <property type="project" value="UniProtKB-SubCell"/>
</dbReference>
<reference evidence="8" key="2">
    <citation type="submission" date="2023-01" db="EMBL/GenBank/DDBJ databases">
        <authorList>
            <person name="Sun Q."/>
            <person name="Evtushenko L."/>
        </authorList>
    </citation>
    <scope>NUCLEOTIDE SEQUENCE</scope>
    <source>
        <strain evidence="8">VKM Ac-1069</strain>
    </source>
</reference>
<dbReference type="PROSITE" id="PS50850">
    <property type="entry name" value="MFS"/>
    <property type="match status" value="1"/>
</dbReference>
<dbReference type="Pfam" id="PF00083">
    <property type="entry name" value="Sugar_tr"/>
    <property type="match status" value="1"/>
</dbReference>
<dbReference type="GO" id="GO:0022857">
    <property type="term" value="F:transmembrane transporter activity"/>
    <property type="evidence" value="ECO:0007669"/>
    <property type="project" value="InterPro"/>
</dbReference>
<keyword evidence="4 6" id="KW-1133">Transmembrane helix</keyword>
<feature type="transmembrane region" description="Helical" evidence="6">
    <location>
        <begin position="20"/>
        <end position="44"/>
    </location>
</feature>
<name>A0A9W6NXR2_9PSEU</name>
<dbReference type="InterPro" id="IPR036259">
    <property type="entry name" value="MFS_trans_sf"/>
</dbReference>
<evidence type="ECO:0000259" key="7">
    <source>
        <dbReference type="PROSITE" id="PS50850"/>
    </source>
</evidence>
<evidence type="ECO:0000313" key="8">
    <source>
        <dbReference type="EMBL" id="GLL12926.1"/>
    </source>
</evidence>
<proteinExistence type="predicted"/>
<feature type="transmembrane region" description="Helical" evidence="6">
    <location>
        <begin position="110"/>
        <end position="134"/>
    </location>
</feature>
<evidence type="ECO:0000256" key="4">
    <source>
        <dbReference type="ARBA" id="ARBA00022989"/>
    </source>
</evidence>
<dbReference type="SUPFAM" id="SSF103473">
    <property type="entry name" value="MFS general substrate transporter"/>
    <property type="match status" value="1"/>
</dbReference>
<dbReference type="RefSeq" id="WP_231498111.1">
    <property type="nucleotide sequence ID" value="NZ_BAAAUZ010000009.1"/>
</dbReference>
<feature type="transmembrane region" description="Helical" evidence="6">
    <location>
        <begin position="146"/>
        <end position="168"/>
    </location>
</feature>
<dbReference type="InterPro" id="IPR011701">
    <property type="entry name" value="MFS"/>
</dbReference>
<dbReference type="InterPro" id="IPR001958">
    <property type="entry name" value="Tet-R_TetA/multi-R_MdtG-like"/>
</dbReference>
<keyword evidence="3 6" id="KW-0812">Transmembrane</keyword>
<dbReference type="CDD" id="cd17325">
    <property type="entry name" value="MFS_MdtG_SLC18_like"/>
    <property type="match status" value="1"/>
</dbReference>
<protein>
    <submittedName>
        <fullName evidence="8">Transporter</fullName>
    </submittedName>
</protein>
<evidence type="ECO:0000313" key="9">
    <source>
        <dbReference type="Proteomes" id="UP001143463"/>
    </source>
</evidence>
<keyword evidence="9" id="KW-1185">Reference proteome</keyword>
<dbReference type="Gene3D" id="1.20.1250.20">
    <property type="entry name" value="MFS general substrate transporter like domains"/>
    <property type="match status" value="1"/>
</dbReference>
<comment type="subcellular location">
    <subcellularLocation>
        <location evidence="1">Cell membrane</location>
        <topology evidence="1">Multi-pass membrane protein</topology>
    </subcellularLocation>
</comment>